<accession>A0ACB0ZCW7</accession>
<reference evidence="1" key="1">
    <citation type="submission" date="2023-11" db="EMBL/GenBank/DDBJ databases">
        <authorList>
            <person name="Poullet M."/>
        </authorList>
    </citation>
    <scope>NUCLEOTIDE SEQUENCE</scope>
    <source>
        <strain evidence="1">E1834</strain>
    </source>
</reference>
<keyword evidence="2" id="KW-1185">Reference proteome</keyword>
<comment type="caution">
    <text evidence="1">The sequence shown here is derived from an EMBL/GenBank/DDBJ whole genome shotgun (WGS) entry which is preliminary data.</text>
</comment>
<name>A0ACB0ZCW7_MELEN</name>
<dbReference type="Proteomes" id="UP001497535">
    <property type="component" value="Unassembled WGS sequence"/>
</dbReference>
<organism evidence="1 2">
    <name type="scientific">Meloidogyne enterolobii</name>
    <name type="common">Root-knot nematode worm</name>
    <name type="synonym">Meloidogyne mayaguensis</name>
    <dbReference type="NCBI Taxonomy" id="390850"/>
    <lineage>
        <taxon>Eukaryota</taxon>
        <taxon>Metazoa</taxon>
        <taxon>Ecdysozoa</taxon>
        <taxon>Nematoda</taxon>
        <taxon>Chromadorea</taxon>
        <taxon>Rhabditida</taxon>
        <taxon>Tylenchina</taxon>
        <taxon>Tylenchomorpha</taxon>
        <taxon>Tylenchoidea</taxon>
        <taxon>Meloidogynidae</taxon>
        <taxon>Meloidogyninae</taxon>
        <taxon>Meloidogyne</taxon>
    </lineage>
</organism>
<protein>
    <submittedName>
        <fullName evidence="1">Uncharacterized protein</fullName>
    </submittedName>
</protein>
<sequence length="58" mass="6838">MGNYCLILFLCFSKTLLKAVAHKTMTMRSKRALKGLKQRNCVCILENNRKNNYLFSFY</sequence>
<evidence type="ECO:0000313" key="2">
    <source>
        <dbReference type="Proteomes" id="UP001497535"/>
    </source>
</evidence>
<evidence type="ECO:0000313" key="1">
    <source>
        <dbReference type="EMBL" id="CAK5076830.1"/>
    </source>
</evidence>
<gene>
    <name evidence="1" type="ORF">MENTE1834_LOCUS23706</name>
</gene>
<proteinExistence type="predicted"/>
<dbReference type="EMBL" id="CAVMJV010000031">
    <property type="protein sequence ID" value="CAK5076830.1"/>
    <property type="molecule type" value="Genomic_DNA"/>
</dbReference>